<name>A0ABP8PP78_9ACTN</name>
<keyword evidence="5" id="KW-0808">Transferase</keyword>
<dbReference type="Gene3D" id="3.30.565.10">
    <property type="entry name" value="Histidine kinase-like ATPase, C-terminal domain"/>
    <property type="match status" value="1"/>
</dbReference>
<dbReference type="Pfam" id="PF00672">
    <property type="entry name" value="HAMP"/>
    <property type="match status" value="3"/>
</dbReference>
<dbReference type="InterPro" id="IPR011006">
    <property type="entry name" value="CheY-like_superfamily"/>
</dbReference>
<dbReference type="Gene3D" id="3.30.450.40">
    <property type="match status" value="1"/>
</dbReference>
<evidence type="ECO:0000256" key="6">
    <source>
        <dbReference type="ARBA" id="ARBA00022692"/>
    </source>
</evidence>
<feature type="domain" description="Histidine kinase" evidence="13">
    <location>
        <begin position="700"/>
        <end position="928"/>
    </location>
</feature>
<evidence type="ECO:0000256" key="2">
    <source>
        <dbReference type="ARBA" id="ARBA00004236"/>
    </source>
</evidence>
<dbReference type="InterPro" id="IPR005467">
    <property type="entry name" value="His_kinase_dom"/>
</dbReference>
<dbReference type="SMART" id="SM00388">
    <property type="entry name" value="HisKA"/>
    <property type="match status" value="1"/>
</dbReference>
<dbReference type="InterPro" id="IPR036890">
    <property type="entry name" value="HATPase_C_sf"/>
</dbReference>
<dbReference type="CDD" id="cd17546">
    <property type="entry name" value="REC_hyHK_CKI1_RcsC-like"/>
    <property type="match status" value="1"/>
</dbReference>
<dbReference type="CDD" id="cd00082">
    <property type="entry name" value="HisKA"/>
    <property type="match status" value="1"/>
</dbReference>
<organism evidence="16 17">
    <name type="scientific">Actinoallomurus oryzae</name>
    <dbReference type="NCBI Taxonomy" id="502180"/>
    <lineage>
        <taxon>Bacteria</taxon>
        <taxon>Bacillati</taxon>
        <taxon>Actinomycetota</taxon>
        <taxon>Actinomycetes</taxon>
        <taxon>Streptosporangiales</taxon>
        <taxon>Thermomonosporaceae</taxon>
        <taxon>Actinoallomurus</taxon>
    </lineage>
</organism>
<evidence type="ECO:0000313" key="17">
    <source>
        <dbReference type="Proteomes" id="UP001500503"/>
    </source>
</evidence>
<evidence type="ECO:0000256" key="4">
    <source>
        <dbReference type="ARBA" id="ARBA00022553"/>
    </source>
</evidence>
<feature type="region of interest" description="Disordered" evidence="12">
    <location>
        <begin position="1111"/>
        <end position="1146"/>
    </location>
</feature>
<dbReference type="SMART" id="SM00387">
    <property type="entry name" value="HATPase_c"/>
    <property type="match status" value="1"/>
</dbReference>
<reference evidence="17" key="1">
    <citation type="journal article" date="2019" name="Int. J. Syst. Evol. Microbiol.">
        <title>The Global Catalogue of Microorganisms (GCM) 10K type strain sequencing project: providing services to taxonomists for standard genome sequencing and annotation.</title>
        <authorList>
            <consortium name="The Broad Institute Genomics Platform"/>
            <consortium name="The Broad Institute Genome Sequencing Center for Infectious Disease"/>
            <person name="Wu L."/>
            <person name="Ma J."/>
        </authorList>
    </citation>
    <scope>NUCLEOTIDE SEQUENCE [LARGE SCALE GENOMIC DNA]</scope>
    <source>
        <strain evidence="17">JCM 17933</strain>
    </source>
</reference>
<dbReference type="PROSITE" id="PS50110">
    <property type="entry name" value="RESPONSE_REGULATORY"/>
    <property type="match status" value="1"/>
</dbReference>
<sequence length="1146" mass="123569">MFTTYYTSESGAMDVPNRSLRADGLVTEKDLRMSATAGGRAASVSDETQVHGVDLGPMLAAMKALRDGDFRRRLPVHDGSATAELSLAFNEIADRSQHLADELNRVQGEVVRHGRLDERLSAGSGRGSWAASVERANTIIDALVRPMLNAQRVADAVADGDLTQRMDLCDGGRPLRGELRRLGLRTNQMVDELSLFTGDMTRLARELGTEGRLGGHVQLNGLSGNWRVATEAINTMVDRLTAQIRDIAAVTKAVAGGDVTRSVTVEATGELLEVKSTVNAMVDHLSSFADEFTQVAWEVGTEGRLGRQARVCGVSGVWRDLTDSVNSMAGNLISQVRSIAQVATAVAEGDLGKKIDLEARGEIRELETAVNTVVDTLSSFSSEVTRVASELCGEGRLGGQVRVEGVHGTWERLTTNVNELARTLTDQVRAIADVTSAVSRGDMTHQITLKADGEVSALKDTVNFMVRNLRAKDWVQSNLTRLATLMQGHRNLTEIADLTLRELAPLVDTRYGAFFRAGADGDGEPITLPDGQVRRLTLIAGYGLPGADADAPTVLPKRLVRQAALEKRPILVEDAPIGYDKIGSGLGENTPVSVVIIPILFEDKLLGVIELASPARFSDVHLTFCDQIANVIGFAINAALANTRTEVLLANCRRLTRQLQQRSDDLQRQQVELRNSNNELLEKAALLASASQYKSDFLAKMSHELRTPLTSMLIYARLLGDNPHENLSEEEVDFAARIHRTGSDLLQLINDSLDLSKVEAGRLDVRPREFPLRRLIHNVSSTVHPLARDRGLDFRVEVSDDAPDEICSDEQRVQQILRNLLSNAIKCTPAGSVSLRVWRTGDPDKILDGARDVIALTVQDTGVGIARDKLAMIFDAFEQTDPAGGKHDGTGLGLSISRELATLLGGRIVAESEPGKGSTFTLYLPILGPGQVSAGEPERPVTEGRAVPERRSVAMGAGDGKRPVTVGEAAAGPSANVSPFDERQPECARRRLPGKVLVVDDDVGVVEALTALFARVGTPVLHAPNGQEGLALLQRTSDVSLVLMDIMMPVMDGYDAVEAIRRVPRYADLPIIVLSAAATPGGREKALARGASEYLQKPIVDVDRLLKIAHDLLDDEPPPPTVGDNAGYRATSEAEPPNPASEAPSH</sequence>
<dbReference type="SUPFAM" id="SSF58104">
    <property type="entry name" value="Methyl-accepting chemotaxis protein (MCP) signaling domain"/>
    <property type="match status" value="1"/>
</dbReference>
<feature type="domain" description="HAMP" evidence="15">
    <location>
        <begin position="141"/>
        <end position="198"/>
    </location>
</feature>
<evidence type="ECO:0000256" key="8">
    <source>
        <dbReference type="ARBA" id="ARBA00022989"/>
    </source>
</evidence>
<dbReference type="InterPro" id="IPR001789">
    <property type="entry name" value="Sig_transdc_resp-reg_receiver"/>
</dbReference>
<dbReference type="SUPFAM" id="SSF52172">
    <property type="entry name" value="CheY-like"/>
    <property type="match status" value="1"/>
</dbReference>
<feature type="domain" description="Response regulatory" evidence="14">
    <location>
        <begin position="995"/>
        <end position="1112"/>
    </location>
</feature>
<accession>A0ABP8PP78</accession>
<feature type="modified residue" description="4-aspartylphosphate" evidence="10">
    <location>
        <position position="1045"/>
    </location>
</feature>
<dbReference type="EC" id="2.7.13.3" evidence="3"/>
<evidence type="ECO:0000259" key="14">
    <source>
        <dbReference type="PROSITE" id="PS50110"/>
    </source>
</evidence>
<dbReference type="InterPro" id="IPR036097">
    <property type="entry name" value="HisK_dim/P_sf"/>
</dbReference>
<dbReference type="Pfam" id="PF13185">
    <property type="entry name" value="GAF_2"/>
    <property type="match status" value="1"/>
</dbReference>
<evidence type="ECO:0000259" key="15">
    <source>
        <dbReference type="PROSITE" id="PS50885"/>
    </source>
</evidence>
<dbReference type="Pfam" id="PF18947">
    <property type="entry name" value="HAMP_2"/>
    <property type="match status" value="1"/>
</dbReference>
<dbReference type="PROSITE" id="PS50109">
    <property type="entry name" value="HIS_KIN"/>
    <property type="match status" value="1"/>
</dbReference>
<keyword evidence="17" id="KW-1185">Reference proteome</keyword>
<keyword evidence="8" id="KW-0472">Membrane</keyword>
<keyword evidence="6" id="KW-0812">Transmembrane</keyword>
<dbReference type="Pfam" id="PF02518">
    <property type="entry name" value="HATPase_c"/>
    <property type="match status" value="1"/>
</dbReference>
<dbReference type="InterPro" id="IPR004358">
    <property type="entry name" value="Sig_transdc_His_kin-like_C"/>
</dbReference>
<dbReference type="InterPro" id="IPR003661">
    <property type="entry name" value="HisK_dim/P_dom"/>
</dbReference>
<dbReference type="SUPFAM" id="SSF55874">
    <property type="entry name" value="ATPase domain of HSP90 chaperone/DNA topoisomerase II/histidine kinase"/>
    <property type="match status" value="1"/>
</dbReference>
<dbReference type="SMART" id="SM00448">
    <property type="entry name" value="REC"/>
    <property type="match status" value="1"/>
</dbReference>
<evidence type="ECO:0000256" key="9">
    <source>
        <dbReference type="ARBA" id="ARBA00023012"/>
    </source>
</evidence>
<dbReference type="SUPFAM" id="SSF47384">
    <property type="entry name" value="Homodimeric domain of signal transducing histidine kinase"/>
    <property type="match status" value="1"/>
</dbReference>
<protein>
    <recommendedName>
        <fullName evidence="3">histidine kinase</fullName>
        <ecNumber evidence="3">2.7.13.3</ecNumber>
    </recommendedName>
</protein>
<evidence type="ECO:0000256" key="5">
    <source>
        <dbReference type="ARBA" id="ARBA00022679"/>
    </source>
</evidence>
<evidence type="ECO:0000256" key="12">
    <source>
        <dbReference type="SAM" id="MobiDB-lite"/>
    </source>
</evidence>
<proteinExistence type="predicted"/>
<gene>
    <name evidence="16" type="ORF">GCM10023191_023720</name>
</gene>
<keyword evidence="11" id="KW-0175">Coiled coil</keyword>
<feature type="coiled-coil region" evidence="11">
    <location>
        <begin position="649"/>
        <end position="683"/>
    </location>
</feature>
<dbReference type="CDD" id="cd16922">
    <property type="entry name" value="HATPase_EvgS-ArcB-TorS-like"/>
    <property type="match status" value="1"/>
</dbReference>
<comment type="catalytic activity">
    <reaction evidence="1">
        <text>ATP + protein L-histidine = ADP + protein N-phospho-L-histidine.</text>
        <dbReference type="EC" id="2.7.13.3"/>
    </reaction>
</comment>
<feature type="domain" description="HAMP" evidence="15">
    <location>
        <begin position="58"/>
        <end position="101"/>
    </location>
</feature>
<evidence type="ECO:0000256" key="7">
    <source>
        <dbReference type="ARBA" id="ARBA00022777"/>
    </source>
</evidence>
<dbReference type="Proteomes" id="UP001500503">
    <property type="component" value="Unassembled WGS sequence"/>
</dbReference>
<evidence type="ECO:0000256" key="11">
    <source>
        <dbReference type="SAM" id="Coils"/>
    </source>
</evidence>
<evidence type="ECO:0000259" key="13">
    <source>
        <dbReference type="PROSITE" id="PS50109"/>
    </source>
</evidence>
<dbReference type="InterPro" id="IPR029016">
    <property type="entry name" value="GAF-like_dom_sf"/>
</dbReference>
<evidence type="ECO:0000256" key="10">
    <source>
        <dbReference type="PROSITE-ProRule" id="PRU00169"/>
    </source>
</evidence>
<dbReference type="PANTHER" id="PTHR45339">
    <property type="entry name" value="HYBRID SIGNAL TRANSDUCTION HISTIDINE KINASE J"/>
    <property type="match status" value="1"/>
</dbReference>
<keyword evidence="7" id="KW-0418">Kinase</keyword>
<dbReference type="EMBL" id="BAABHF010000016">
    <property type="protein sequence ID" value="GAA4490860.1"/>
    <property type="molecule type" value="Genomic_DNA"/>
</dbReference>
<evidence type="ECO:0000313" key="16">
    <source>
        <dbReference type="EMBL" id="GAA4490860.1"/>
    </source>
</evidence>
<keyword evidence="9" id="KW-0902">Two-component regulatory system</keyword>
<dbReference type="InterPro" id="IPR003018">
    <property type="entry name" value="GAF"/>
</dbReference>
<evidence type="ECO:0000256" key="3">
    <source>
        <dbReference type="ARBA" id="ARBA00012438"/>
    </source>
</evidence>
<dbReference type="PANTHER" id="PTHR45339:SF1">
    <property type="entry name" value="HYBRID SIGNAL TRANSDUCTION HISTIDINE KINASE J"/>
    <property type="match status" value="1"/>
</dbReference>
<dbReference type="Pfam" id="PF00512">
    <property type="entry name" value="HisKA"/>
    <property type="match status" value="1"/>
</dbReference>
<dbReference type="SUPFAM" id="SSF55781">
    <property type="entry name" value="GAF domain-like"/>
    <property type="match status" value="1"/>
</dbReference>
<dbReference type="InterPro" id="IPR003594">
    <property type="entry name" value="HATPase_dom"/>
</dbReference>
<comment type="subcellular location">
    <subcellularLocation>
        <location evidence="2">Cell membrane</location>
    </subcellularLocation>
</comment>
<keyword evidence="8" id="KW-1133">Transmembrane helix</keyword>
<dbReference type="Pfam" id="PF00072">
    <property type="entry name" value="Response_reg"/>
    <property type="match status" value="1"/>
</dbReference>
<evidence type="ECO:0000256" key="1">
    <source>
        <dbReference type="ARBA" id="ARBA00000085"/>
    </source>
</evidence>
<feature type="domain" description="HAMP" evidence="15">
    <location>
        <begin position="238"/>
        <end position="290"/>
    </location>
</feature>
<feature type="domain" description="HAMP" evidence="15">
    <location>
        <begin position="330"/>
        <end position="382"/>
    </location>
</feature>
<dbReference type="InterPro" id="IPR003660">
    <property type="entry name" value="HAMP_dom"/>
</dbReference>
<comment type="caution">
    <text evidence="16">The sequence shown here is derived from an EMBL/GenBank/DDBJ whole genome shotgun (WGS) entry which is preliminary data.</text>
</comment>
<dbReference type="CDD" id="cd06225">
    <property type="entry name" value="HAMP"/>
    <property type="match status" value="3"/>
</dbReference>
<dbReference type="SMART" id="SM00065">
    <property type="entry name" value="GAF"/>
    <property type="match status" value="1"/>
</dbReference>
<dbReference type="Gene3D" id="1.10.287.130">
    <property type="match status" value="1"/>
</dbReference>
<dbReference type="PROSITE" id="PS50885">
    <property type="entry name" value="HAMP"/>
    <property type="match status" value="5"/>
</dbReference>
<dbReference type="PRINTS" id="PR00344">
    <property type="entry name" value="BCTRLSENSOR"/>
</dbReference>
<feature type="domain" description="HAMP" evidence="15">
    <location>
        <begin position="422"/>
        <end position="474"/>
    </location>
</feature>
<keyword evidence="4 10" id="KW-0597">Phosphoprotein</keyword>
<dbReference type="SMART" id="SM00304">
    <property type="entry name" value="HAMP"/>
    <property type="match status" value="5"/>
</dbReference>
<dbReference type="Gene3D" id="1.20.120.1530">
    <property type="match status" value="3"/>
</dbReference>
<dbReference type="Gene3D" id="3.40.50.2300">
    <property type="match status" value="1"/>
</dbReference>